<sequence length="137" mass="15253">MRTLLFLMALLMLGCSATPTSSLYQKLGGAQGVDAIVYELIVNIARDERVIDRFKGVDIERFRTGLVNYICSVSGGGCEYTGESMQVVHAGHQYTDTEFNAIVDNLIKAMDRRNVPTRTQNSLLARLAPDYQNVVYQ</sequence>
<dbReference type="Gene3D" id="1.10.490.10">
    <property type="entry name" value="Globins"/>
    <property type="match status" value="1"/>
</dbReference>
<keyword evidence="9" id="KW-1185">Reference proteome</keyword>
<organism evidence="8 9">
    <name type="scientific">Gilvimarinus algae</name>
    <dbReference type="NCBI Taxonomy" id="3058037"/>
    <lineage>
        <taxon>Bacteria</taxon>
        <taxon>Pseudomonadati</taxon>
        <taxon>Pseudomonadota</taxon>
        <taxon>Gammaproteobacteria</taxon>
        <taxon>Cellvibrionales</taxon>
        <taxon>Cellvibrionaceae</taxon>
        <taxon>Gilvimarinus</taxon>
    </lineage>
</organism>
<dbReference type="Proteomes" id="UP001168380">
    <property type="component" value="Unassembled WGS sequence"/>
</dbReference>
<comment type="caution">
    <text evidence="8">The sequence shown here is derived from an EMBL/GenBank/DDBJ whole genome shotgun (WGS) entry which is preliminary data.</text>
</comment>
<evidence type="ECO:0000313" key="9">
    <source>
        <dbReference type="Proteomes" id="UP001168380"/>
    </source>
</evidence>
<gene>
    <name evidence="8" type="ORF">QWI16_06260</name>
</gene>
<dbReference type="CDD" id="cd00454">
    <property type="entry name" value="TrHb1_N"/>
    <property type="match status" value="1"/>
</dbReference>
<dbReference type="PROSITE" id="PS51257">
    <property type="entry name" value="PROKAR_LIPOPROTEIN"/>
    <property type="match status" value="1"/>
</dbReference>
<dbReference type="EMBL" id="JAULRT010000046">
    <property type="protein sequence ID" value="MDO3381772.1"/>
    <property type="molecule type" value="Genomic_DNA"/>
</dbReference>
<proteinExistence type="inferred from homology"/>
<evidence type="ECO:0000256" key="6">
    <source>
        <dbReference type="PIRNR" id="PIRNR002030"/>
    </source>
</evidence>
<keyword evidence="3 6" id="KW-0349">Heme</keyword>
<accession>A0ABT8TCF2</accession>
<evidence type="ECO:0000256" key="4">
    <source>
        <dbReference type="ARBA" id="ARBA00022723"/>
    </source>
</evidence>
<name>A0ABT8TCF2_9GAMM</name>
<evidence type="ECO:0000256" key="3">
    <source>
        <dbReference type="ARBA" id="ARBA00022617"/>
    </source>
</evidence>
<protein>
    <recommendedName>
        <fullName evidence="6">Group 1 truncated hemoglobin</fullName>
    </recommendedName>
</protein>
<evidence type="ECO:0000256" key="1">
    <source>
        <dbReference type="ARBA" id="ARBA00009660"/>
    </source>
</evidence>
<evidence type="ECO:0000313" key="8">
    <source>
        <dbReference type="EMBL" id="MDO3381772.1"/>
    </source>
</evidence>
<dbReference type="SUPFAM" id="SSF46458">
    <property type="entry name" value="Globin-like"/>
    <property type="match status" value="1"/>
</dbReference>
<keyword evidence="4 6" id="KW-0479">Metal-binding</keyword>
<dbReference type="PIRSF" id="PIRSF002030">
    <property type="entry name" value="Globin_Protozoa/Cyanobacteria"/>
    <property type="match status" value="1"/>
</dbReference>
<keyword evidence="2 6" id="KW-0813">Transport</keyword>
<keyword evidence="7" id="KW-0732">Signal</keyword>
<evidence type="ECO:0000256" key="2">
    <source>
        <dbReference type="ARBA" id="ARBA00022448"/>
    </source>
</evidence>
<dbReference type="InterPro" id="IPR016339">
    <property type="entry name" value="Hemoglobin_trunc_I"/>
</dbReference>
<evidence type="ECO:0000256" key="7">
    <source>
        <dbReference type="SAM" id="SignalP"/>
    </source>
</evidence>
<comment type="similarity">
    <text evidence="1 6">Belongs to the truncated hemoglobin family. Group I subfamily.</text>
</comment>
<dbReference type="RefSeq" id="WP_302711927.1">
    <property type="nucleotide sequence ID" value="NZ_JAULRT010000046.1"/>
</dbReference>
<dbReference type="InterPro" id="IPR001486">
    <property type="entry name" value="Hemoglobin_trunc"/>
</dbReference>
<feature type="chain" id="PRO_5045762353" description="Group 1 truncated hemoglobin" evidence="7">
    <location>
        <begin position="18"/>
        <end position="137"/>
    </location>
</feature>
<reference evidence="8" key="1">
    <citation type="submission" date="2023-07" db="EMBL/GenBank/DDBJ databases">
        <title>Gilvimarinus algae sp. nov., isolated from the surface of Kelp.</title>
        <authorList>
            <person name="Sun Y.Y."/>
            <person name="Gong Y."/>
            <person name="Du Z.J."/>
        </authorList>
    </citation>
    <scope>NUCLEOTIDE SEQUENCE</scope>
    <source>
        <strain evidence="8">SDUM040014</strain>
    </source>
</reference>
<keyword evidence="6" id="KW-0561">Oxygen transport</keyword>
<keyword evidence="5 6" id="KW-0408">Iron</keyword>
<dbReference type="Pfam" id="PF01152">
    <property type="entry name" value="Bac_globin"/>
    <property type="match status" value="1"/>
</dbReference>
<dbReference type="InterPro" id="IPR012292">
    <property type="entry name" value="Globin/Proto"/>
</dbReference>
<dbReference type="InterPro" id="IPR009050">
    <property type="entry name" value="Globin-like_sf"/>
</dbReference>
<evidence type="ECO:0000256" key="5">
    <source>
        <dbReference type="ARBA" id="ARBA00023004"/>
    </source>
</evidence>
<comment type="cofactor">
    <cofactor evidence="6">
        <name>heme</name>
        <dbReference type="ChEBI" id="CHEBI:30413"/>
    </cofactor>
</comment>
<feature type="signal peptide" evidence="7">
    <location>
        <begin position="1"/>
        <end position="17"/>
    </location>
</feature>